<comment type="caution">
    <text evidence="1">The sequence shown here is derived from an EMBL/GenBank/DDBJ whole genome shotgun (WGS) entry which is preliminary data.</text>
</comment>
<accession>A0ABW1DH24</accession>
<reference evidence="2" key="1">
    <citation type="journal article" date="2019" name="Int. J. Syst. Evol. Microbiol.">
        <title>The Global Catalogue of Microorganisms (GCM) 10K type strain sequencing project: providing services to taxonomists for standard genome sequencing and annotation.</title>
        <authorList>
            <consortium name="The Broad Institute Genomics Platform"/>
            <consortium name="The Broad Institute Genome Sequencing Center for Infectious Disease"/>
            <person name="Wu L."/>
            <person name="Ma J."/>
        </authorList>
    </citation>
    <scope>NUCLEOTIDE SEQUENCE [LARGE SCALE GENOMIC DNA]</scope>
    <source>
        <strain evidence="2">CGMCC 1.15053</strain>
    </source>
</reference>
<evidence type="ECO:0000313" key="2">
    <source>
        <dbReference type="Proteomes" id="UP001595979"/>
    </source>
</evidence>
<proteinExistence type="predicted"/>
<name>A0ABW1DH24_9DEIO</name>
<dbReference type="RefSeq" id="WP_380047597.1">
    <property type="nucleotide sequence ID" value="NZ_JBHSOH010000006.1"/>
</dbReference>
<organism evidence="1 2">
    <name type="scientific">Deinococcus petrolearius</name>
    <dbReference type="NCBI Taxonomy" id="1751295"/>
    <lineage>
        <taxon>Bacteria</taxon>
        <taxon>Thermotogati</taxon>
        <taxon>Deinococcota</taxon>
        <taxon>Deinococci</taxon>
        <taxon>Deinococcales</taxon>
        <taxon>Deinococcaceae</taxon>
        <taxon>Deinococcus</taxon>
    </lineage>
</organism>
<dbReference type="EMBL" id="JBHSOH010000006">
    <property type="protein sequence ID" value="MFC5847977.1"/>
    <property type="molecule type" value="Genomic_DNA"/>
</dbReference>
<sequence length="76" mass="7920">MPTELVTLPRAPGPDVLERLLVVEGGAEVTALHGHDAAGHARVQLRVAHPDPEVVALTRQAVLRVCQAAGVAAFVV</sequence>
<protein>
    <submittedName>
        <fullName evidence="1">Uncharacterized protein</fullName>
    </submittedName>
</protein>
<dbReference type="Proteomes" id="UP001595979">
    <property type="component" value="Unassembled WGS sequence"/>
</dbReference>
<keyword evidence="2" id="KW-1185">Reference proteome</keyword>
<gene>
    <name evidence="1" type="ORF">ACFPQ6_06610</name>
</gene>
<evidence type="ECO:0000313" key="1">
    <source>
        <dbReference type="EMBL" id="MFC5847977.1"/>
    </source>
</evidence>